<dbReference type="GO" id="GO:0004803">
    <property type="term" value="F:transposase activity"/>
    <property type="evidence" value="ECO:0007669"/>
    <property type="project" value="InterPro"/>
</dbReference>
<dbReference type="InterPro" id="IPR002514">
    <property type="entry name" value="Transposase_8"/>
</dbReference>
<reference evidence="2" key="1">
    <citation type="submission" date="2019-06" db="EMBL/GenBank/DDBJ databases">
        <title>The complete genome of Emcibacter congregatus ZYLT.</title>
        <authorList>
            <person name="Zhao Z."/>
        </authorList>
    </citation>
    <scope>NUCLEOTIDE SEQUENCE [LARGE SCALE GENOMIC DNA]</scope>
    <source>
        <strain evidence="2">MCCC 1A06723</strain>
    </source>
</reference>
<proteinExistence type="predicted"/>
<dbReference type="SUPFAM" id="SSF48295">
    <property type="entry name" value="TrpR-like"/>
    <property type="match status" value="1"/>
</dbReference>
<name>A0A501PGY2_9PROT</name>
<dbReference type="GO" id="GO:0043565">
    <property type="term" value="F:sequence-specific DNA binding"/>
    <property type="evidence" value="ECO:0007669"/>
    <property type="project" value="InterPro"/>
</dbReference>
<dbReference type="AlphaFoldDB" id="A0A501PGY2"/>
<dbReference type="NCBIfam" id="NF047595">
    <property type="entry name" value="IS66_ISRel24_TnpA"/>
    <property type="match status" value="1"/>
</dbReference>
<dbReference type="InterPro" id="IPR010921">
    <property type="entry name" value="Trp_repressor/repl_initiator"/>
</dbReference>
<dbReference type="Proteomes" id="UP000319148">
    <property type="component" value="Unassembled WGS sequence"/>
</dbReference>
<dbReference type="EMBL" id="VFIY01000014">
    <property type="protein sequence ID" value="TPD59338.1"/>
    <property type="molecule type" value="Genomic_DNA"/>
</dbReference>
<organism evidence="1 2">
    <name type="scientific">Emcibacter nanhaiensis</name>
    <dbReference type="NCBI Taxonomy" id="1505037"/>
    <lineage>
        <taxon>Bacteria</taxon>
        <taxon>Pseudomonadati</taxon>
        <taxon>Pseudomonadota</taxon>
        <taxon>Alphaproteobacteria</taxon>
        <taxon>Emcibacterales</taxon>
        <taxon>Emcibacteraceae</taxon>
        <taxon>Emcibacter</taxon>
    </lineage>
</organism>
<dbReference type="RefSeq" id="WP_139941002.1">
    <property type="nucleotide sequence ID" value="NZ_JBHSYP010000006.1"/>
</dbReference>
<protein>
    <submittedName>
        <fullName evidence="1">Transposase</fullName>
    </submittedName>
</protein>
<dbReference type="PANTHER" id="PTHR37936">
    <property type="entry name" value="TRANSPOSASE INSC FOR INSERTION ELEMENT IS2A-RELATED"/>
    <property type="match status" value="1"/>
</dbReference>
<sequence length="132" mass="14616">MSNNRGRRRRFHSQAFKRMVVAASYEPGQSVSCVARRHDLNANLVFKWRRDPQLNDFLAEQHFLPVELVADTVAPFADGMSAEAMGDKVIGSVPVSDGCLEIDLPCGTRLRCASDLPSELLTEALSVLRRSA</sequence>
<comment type="caution">
    <text evidence="1">The sequence shown here is derived from an EMBL/GenBank/DDBJ whole genome shotgun (WGS) entry which is preliminary data.</text>
</comment>
<gene>
    <name evidence="1" type="ORF">FIV46_11115</name>
</gene>
<evidence type="ECO:0000313" key="1">
    <source>
        <dbReference type="EMBL" id="TPD59338.1"/>
    </source>
</evidence>
<keyword evidence="2" id="KW-1185">Reference proteome</keyword>
<accession>A0A501PGY2</accession>
<dbReference type="OrthoDB" id="9800877at2"/>
<dbReference type="GO" id="GO:0006313">
    <property type="term" value="P:DNA transposition"/>
    <property type="evidence" value="ECO:0007669"/>
    <property type="project" value="InterPro"/>
</dbReference>
<dbReference type="PANTHER" id="PTHR37936:SF3">
    <property type="entry name" value="TRANSPOSASE INSC FOR INSERTION ELEMENT IS2A-RELATED"/>
    <property type="match status" value="1"/>
</dbReference>
<evidence type="ECO:0000313" key="2">
    <source>
        <dbReference type="Proteomes" id="UP000319148"/>
    </source>
</evidence>
<dbReference type="Pfam" id="PF01527">
    <property type="entry name" value="HTH_Tnp_1"/>
    <property type="match status" value="1"/>
</dbReference>